<name>A0A9X0JGU8_9PSED</name>
<dbReference type="Pfam" id="PF07007">
    <property type="entry name" value="LprI"/>
    <property type="match status" value="1"/>
</dbReference>
<dbReference type="InterPro" id="IPR009739">
    <property type="entry name" value="LprI-like_N"/>
</dbReference>
<dbReference type="RefSeq" id="WP_037019377.1">
    <property type="nucleotide sequence ID" value="NZ_JRMB01000005.1"/>
</dbReference>
<proteinExistence type="predicted"/>
<dbReference type="Gene3D" id="1.20.1270.180">
    <property type="match status" value="1"/>
</dbReference>
<feature type="region of interest" description="Disordered" evidence="1">
    <location>
        <begin position="156"/>
        <end position="190"/>
    </location>
</feature>
<reference evidence="4 5" key="1">
    <citation type="submission" date="2014-09" db="EMBL/GenBank/DDBJ databases">
        <title>Genome sequence of Pseudomonas lutea strain DSM 17257T.</title>
        <authorList>
            <person name="Kwak Y."/>
            <person name="Shin J.-H."/>
        </authorList>
    </citation>
    <scope>NUCLEOTIDE SEQUENCE [LARGE SCALE GENOMIC DNA]</scope>
    <source>
        <strain evidence="4 5">DSM 17257</strain>
    </source>
</reference>
<organism evidence="4 5">
    <name type="scientific">Pseudomonas lutea</name>
    <dbReference type="NCBI Taxonomy" id="243924"/>
    <lineage>
        <taxon>Bacteria</taxon>
        <taxon>Pseudomonadati</taxon>
        <taxon>Pseudomonadota</taxon>
        <taxon>Gammaproteobacteria</taxon>
        <taxon>Pseudomonadales</taxon>
        <taxon>Pseudomonadaceae</taxon>
        <taxon>Pseudomonas</taxon>
    </lineage>
</organism>
<gene>
    <name evidence="4" type="ORF">LT42_25330</name>
</gene>
<protein>
    <recommendedName>
        <fullName evidence="3">Lysozyme inhibitor LprI-like N-terminal domain-containing protein</fullName>
    </recommendedName>
</protein>
<evidence type="ECO:0000313" key="5">
    <source>
        <dbReference type="Proteomes" id="UP000029719"/>
    </source>
</evidence>
<feature type="domain" description="Lysozyme inhibitor LprI-like N-terminal" evidence="3">
    <location>
        <begin position="50"/>
        <end position="148"/>
    </location>
</feature>
<dbReference type="OrthoDB" id="7027171at2"/>
<dbReference type="EMBL" id="JRMB01000005">
    <property type="protein sequence ID" value="KGF62086.1"/>
    <property type="molecule type" value="Genomic_DNA"/>
</dbReference>
<feature type="signal peptide" evidence="2">
    <location>
        <begin position="1"/>
        <end position="20"/>
    </location>
</feature>
<sequence length="258" mass="28279">MTIKAAVAGAMLAVMGMAYADVGREQSLQEAVRQFAEKLEAQSHICLKTSGTRFDSEQCLKTKEQAATDAVNRKYQVKLSYAQDGLKSMGPLDSDKVPAMLQTSQVQWQQYVKAECDGLYEQSFAGSARGAEAVECRYRLAIQRLSSLDQWYGDPSEPLSLTNTPSSGTNTSDPLQPSVTGTPDPPPPCATNISNIQLKKINKKLDDFSITFQKLEQNQTKALQAQQAQYVAQLAAQQAQYAAQIAANQYLSQILNKK</sequence>
<keyword evidence="2" id="KW-0732">Signal</keyword>
<evidence type="ECO:0000256" key="2">
    <source>
        <dbReference type="SAM" id="SignalP"/>
    </source>
</evidence>
<feature type="compositionally biased region" description="Polar residues" evidence="1">
    <location>
        <begin position="159"/>
        <end position="181"/>
    </location>
</feature>
<accession>A0A9X0JGU8</accession>
<comment type="caution">
    <text evidence="4">The sequence shown here is derived from an EMBL/GenBank/DDBJ whole genome shotgun (WGS) entry which is preliminary data.</text>
</comment>
<dbReference type="AlphaFoldDB" id="A0A9X0JGU8"/>
<evidence type="ECO:0000259" key="3">
    <source>
        <dbReference type="Pfam" id="PF07007"/>
    </source>
</evidence>
<evidence type="ECO:0000256" key="1">
    <source>
        <dbReference type="SAM" id="MobiDB-lite"/>
    </source>
</evidence>
<evidence type="ECO:0000313" key="4">
    <source>
        <dbReference type="EMBL" id="KGF62086.1"/>
    </source>
</evidence>
<dbReference type="Proteomes" id="UP000029719">
    <property type="component" value="Unassembled WGS sequence"/>
</dbReference>
<feature type="chain" id="PRO_5040788648" description="Lysozyme inhibitor LprI-like N-terminal domain-containing protein" evidence="2">
    <location>
        <begin position="21"/>
        <end position="258"/>
    </location>
</feature>